<evidence type="ECO:0000313" key="12">
    <source>
        <dbReference type="EMBL" id="NEL55683.1"/>
    </source>
</evidence>
<dbReference type="InterPro" id="IPR011712">
    <property type="entry name" value="Sig_transdc_His_kin_sub3_dim/P"/>
</dbReference>
<evidence type="ECO:0000256" key="9">
    <source>
        <dbReference type="SAM" id="MobiDB-lite"/>
    </source>
</evidence>
<feature type="transmembrane region" description="Helical" evidence="10">
    <location>
        <begin position="42"/>
        <end position="60"/>
    </location>
</feature>
<dbReference type="InterPro" id="IPR050482">
    <property type="entry name" value="Sensor_HK_TwoCompSys"/>
</dbReference>
<evidence type="ECO:0000259" key="11">
    <source>
        <dbReference type="Pfam" id="PF07730"/>
    </source>
</evidence>
<keyword evidence="10" id="KW-1133">Transmembrane helix</keyword>
<evidence type="ECO:0000256" key="3">
    <source>
        <dbReference type="ARBA" id="ARBA00022553"/>
    </source>
</evidence>
<dbReference type="EMBL" id="JAAGWK010000024">
    <property type="protein sequence ID" value="NEL55683.1"/>
    <property type="molecule type" value="Genomic_DNA"/>
</dbReference>
<dbReference type="Pfam" id="PF07730">
    <property type="entry name" value="HisKA_3"/>
    <property type="match status" value="1"/>
</dbReference>
<dbReference type="Gene3D" id="1.20.5.1930">
    <property type="match status" value="1"/>
</dbReference>
<evidence type="ECO:0000256" key="1">
    <source>
        <dbReference type="ARBA" id="ARBA00000085"/>
    </source>
</evidence>
<evidence type="ECO:0000256" key="10">
    <source>
        <dbReference type="SAM" id="Phobius"/>
    </source>
</evidence>
<dbReference type="Gene3D" id="3.30.565.10">
    <property type="entry name" value="Histidine kinase-like ATPase, C-terminal domain"/>
    <property type="match status" value="1"/>
</dbReference>
<dbReference type="SUPFAM" id="SSF55874">
    <property type="entry name" value="ATPase domain of HSP90 chaperone/DNA topoisomerase II/histidine kinase"/>
    <property type="match status" value="1"/>
</dbReference>
<dbReference type="PANTHER" id="PTHR24421:SF10">
    <property type="entry name" value="NITRATE_NITRITE SENSOR PROTEIN NARQ"/>
    <property type="match status" value="1"/>
</dbReference>
<accession>A0A7K3WJH2</accession>
<dbReference type="Proteomes" id="UP000470470">
    <property type="component" value="Unassembled WGS sequence"/>
</dbReference>
<dbReference type="EC" id="2.7.13.3" evidence="2"/>
<dbReference type="GO" id="GO:0000155">
    <property type="term" value="F:phosphorelay sensor kinase activity"/>
    <property type="evidence" value="ECO:0007669"/>
    <property type="project" value="InterPro"/>
</dbReference>
<feature type="domain" description="Signal transduction histidine kinase subgroup 3 dimerisation and phosphoacceptor" evidence="11">
    <location>
        <begin position="217"/>
        <end position="279"/>
    </location>
</feature>
<keyword evidence="6" id="KW-0418">Kinase</keyword>
<feature type="transmembrane region" description="Helical" evidence="10">
    <location>
        <begin position="107"/>
        <end position="130"/>
    </location>
</feature>
<organism evidence="12 13">
    <name type="scientific">Goekera deserti</name>
    <dbReference type="NCBI Taxonomy" id="2497753"/>
    <lineage>
        <taxon>Bacteria</taxon>
        <taxon>Bacillati</taxon>
        <taxon>Actinomycetota</taxon>
        <taxon>Actinomycetes</taxon>
        <taxon>Geodermatophilales</taxon>
        <taxon>Geodermatophilaceae</taxon>
        <taxon>Goekera</taxon>
    </lineage>
</organism>
<keyword evidence="10" id="KW-0472">Membrane</keyword>
<evidence type="ECO:0000256" key="4">
    <source>
        <dbReference type="ARBA" id="ARBA00022679"/>
    </source>
</evidence>
<evidence type="ECO:0000256" key="7">
    <source>
        <dbReference type="ARBA" id="ARBA00022840"/>
    </source>
</evidence>
<protein>
    <recommendedName>
        <fullName evidence="2">histidine kinase</fullName>
        <ecNumber evidence="2">2.7.13.3</ecNumber>
    </recommendedName>
</protein>
<feature type="region of interest" description="Disordered" evidence="9">
    <location>
        <begin position="373"/>
        <end position="406"/>
    </location>
</feature>
<name>A0A7K3WJH2_9ACTN</name>
<keyword evidence="5" id="KW-0547">Nucleotide-binding</keyword>
<sequence length="438" mass="45163">MTDATAWSRRLRQWAADVGPAVAVAVIGLAETRSVSNAVPGVATQLSVLVVATAVAVGLWRRAPGAALAVAWTAVLGQVVADLPPLLTQVALALVAFGSARWGRPGALVLGGLSLPLGLLVGLAALWSGVYEPLRGGDLFRAAGPVRALVDALPTDAVGLTTVVLGAAGLLVIGLPWAAGLTVRSLQRARSSQEAATAAATREAETAELALLRGRQARLAADVHDVVGHSLAVILAQAESGQYLPDDDPARLKRTLAVIATSARTSLVDVREVLVATRAEDPMASAATAPGPGRDAAALDELLAGARRSGHEVVVTESGHPQPLPPDLAAVAYRVLQEMLTNALRHGRRDTPLLVSRCWDEELRLTVTNHLPAGDLVPATDDLPPGEDRTPGASGVPVASGGQGLDGMRERLSSVDGRLELAATATTWTATAVLPVRR</sequence>
<gene>
    <name evidence="12" type="ORF">G1H19_17010</name>
</gene>
<comment type="catalytic activity">
    <reaction evidence="1">
        <text>ATP + protein L-histidine = ADP + protein N-phospho-L-histidine.</text>
        <dbReference type="EC" id="2.7.13.3"/>
    </reaction>
</comment>
<feature type="transmembrane region" description="Helical" evidence="10">
    <location>
        <begin position="66"/>
        <end position="95"/>
    </location>
</feature>
<evidence type="ECO:0000256" key="8">
    <source>
        <dbReference type="ARBA" id="ARBA00023012"/>
    </source>
</evidence>
<keyword evidence="7" id="KW-0067">ATP-binding</keyword>
<keyword evidence="8" id="KW-0902">Two-component regulatory system</keyword>
<dbReference type="RefSeq" id="WP_152730842.1">
    <property type="nucleotide sequence ID" value="NZ_JAABOZ010000011.1"/>
</dbReference>
<comment type="caution">
    <text evidence="12">The sequence shown here is derived from an EMBL/GenBank/DDBJ whole genome shotgun (WGS) entry which is preliminary data.</text>
</comment>
<evidence type="ECO:0000256" key="5">
    <source>
        <dbReference type="ARBA" id="ARBA00022741"/>
    </source>
</evidence>
<dbReference type="GO" id="GO:0046983">
    <property type="term" value="F:protein dimerization activity"/>
    <property type="evidence" value="ECO:0007669"/>
    <property type="project" value="InterPro"/>
</dbReference>
<feature type="transmembrane region" description="Helical" evidence="10">
    <location>
        <begin position="157"/>
        <end position="183"/>
    </location>
</feature>
<dbReference type="PANTHER" id="PTHR24421">
    <property type="entry name" value="NITRATE/NITRITE SENSOR PROTEIN NARX-RELATED"/>
    <property type="match status" value="1"/>
</dbReference>
<keyword evidence="4" id="KW-0808">Transferase</keyword>
<evidence type="ECO:0000256" key="6">
    <source>
        <dbReference type="ARBA" id="ARBA00022777"/>
    </source>
</evidence>
<dbReference type="InterPro" id="IPR036890">
    <property type="entry name" value="HATPase_C_sf"/>
</dbReference>
<reference evidence="12 13" key="1">
    <citation type="submission" date="2020-02" db="EMBL/GenBank/DDBJ databases">
        <title>The whole genome sequence of CPCC 205119.</title>
        <authorList>
            <person name="Jiang Z."/>
        </authorList>
    </citation>
    <scope>NUCLEOTIDE SEQUENCE [LARGE SCALE GENOMIC DNA]</scope>
    <source>
        <strain evidence="12 13">CPCC 205119</strain>
    </source>
</reference>
<proteinExistence type="predicted"/>
<evidence type="ECO:0000313" key="13">
    <source>
        <dbReference type="Proteomes" id="UP000470470"/>
    </source>
</evidence>
<keyword evidence="10" id="KW-0812">Transmembrane</keyword>
<keyword evidence="3" id="KW-0597">Phosphoprotein</keyword>
<keyword evidence="13" id="KW-1185">Reference proteome</keyword>
<evidence type="ECO:0000256" key="2">
    <source>
        <dbReference type="ARBA" id="ARBA00012438"/>
    </source>
</evidence>
<dbReference type="GO" id="GO:0016020">
    <property type="term" value="C:membrane"/>
    <property type="evidence" value="ECO:0007669"/>
    <property type="project" value="InterPro"/>
</dbReference>
<dbReference type="GO" id="GO:0005524">
    <property type="term" value="F:ATP binding"/>
    <property type="evidence" value="ECO:0007669"/>
    <property type="project" value="UniProtKB-KW"/>
</dbReference>
<dbReference type="AlphaFoldDB" id="A0A7K3WJH2"/>